<feature type="region of interest" description="Disordered" evidence="6">
    <location>
        <begin position="196"/>
        <end position="217"/>
    </location>
</feature>
<evidence type="ECO:0000256" key="1">
    <source>
        <dbReference type="ARBA" id="ARBA00004651"/>
    </source>
</evidence>
<evidence type="ECO:0000256" key="2">
    <source>
        <dbReference type="ARBA" id="ARBA00022475"/>
    </source>
</evidence>
<feature type="transmembrane region" description="Helical" evidence="7">
    <location>
        <begin position="99"/>
        <end position="118"/>
    </location>
</feature>
<evidence type="ECO:0000256" key="4">
    <source>
        <dbReference type="ARBA" id="ARBA00022989"/>
    </source>
</evidence>
<name>A0ABP4QBJ8_9ACTN</name>
<dbReference type="SUPFAM" id="SSF103473">
    <property type="entry name" value="MFS general substrate transporter"/>
    <property type="match status" value="1"/>
</dbReference>
<dbReference type="Gene3D" id="1.20.1250.20">
    <property type="entry name" value="MFS general substrate transporter like domains"/>
    <property type="match status" value="1"/>
</dbReference>
<dbReference type="PROSITE" id="PS50850">
    <property type="entry name" value="MFS"/>
    <property type="match status" value="1"/>
</dbReference>
<comment type="subcellular location">
    <subcellularLocation>
        <location evidence="1">Cell membrane</location>
        <topology evidence="1">Multi-pass membrane protein</topology>
    </subcellularLocation>
</comment>
<dbReference type="InterPro" id="IPR036259">
    <property type="entry name" value="MFS_trans_sf"/>
</dbReference>
<keyword evidence="2" id="KW-1003">Cell membrane</keyword>
<sequence>MTDAPQNARGFWLLLCGYAVSSYGNYLNLIALGLFSYHWTGSAWATGAVMAIRLGAGFVTGLLSGRVQSRVSRRPLLIGMDLVQAAAMVAIVLAPSLPMLVLVAVLLGVGNTTLVVALRSGVPDLVGADDRARANGRLVTARSLATVLGFGSAGLVIDLGGYTAAFLLNAGSFLISALALLFVTWPADEAEPLVKAAAEPSANSQAAPPAPPDAAATAGGGERLSLWRMLPLVVGGMVVVRGLDALASAGHNVALPIFASTTAPGNPASLMAEFMTSWAIGSLCAHQLVSRLIKTIDHRLFAAATCVMSVCFVLAFTGLPTVWLIAVCLLAGIADGVTEIGYVSTLQTLPGPQRTRLFGLSASVENSAFGGGMVIAAGLLEIAPVLPVVAGFHGVAVTGVMVLLLLSMRRTHDGERVDQSRSAAGIDPE</sequence>
<organism evidence="9 10">
    <name type="scientific">Kribbella sancticallisti</name>
    <dbReference type="NCBI Taxonomy" id="460087"/>
    <lineage>
        <taxon>Bacteria</taxon>
        <taxon>Bacillati</taxon>
        <taxon>Actinomycetota</taxon>
        <taxon>Actinomycetes</taxon>
        <taxon>Propionibacteriales</taxon>
        <taxon>Kribbellaceae</taxon>
        <taxon>Kribbella</taxon>
    </lineage>
</organism>
<dbReference type="PANTHER" id="PTHR23513:SF11">
    <property type="entry name" value="STAPHYLOFERRIN A TRANSPORTER"/>
    <property type="match status" value="1"/>
</dbReference>
<feature type="transmembrane region" description="Helical" evidence="7">
    <location>
        <begin position="139"/>
        <end position="157"/>
    </location>
</feature>
<dbReference type="Proteomes" id="UP001500393">
    <property type="component" value="Unassembled WGS sequence"/>
</dbReference>
<feature type="domain" description="Major facilitator superfamily (MFS) profile" evidence="8">
    <location>
        <begin position="10"/>
        <end position="411"/>
    </location>
</feature>
<keyword evidence="10" id="KW-1185">Reference proteome</keyword>
<gene>
    <name evidence="9" type="ORF">GCM10009789_70450</name>
</gene>
<reference evidence="10" key="1">
    <citation type="journal article" date="2019" name="Int. J. Syst. Evol. Microbiol.">
        <title>The Global Catalogue of Microorganisms (GCM) 10K type strain sequencing project: providing services to taxonomists for standard genome sequencing and annotation.</title>
        <authorList>
            <consortium name="The Broad Institute Genomics Platform"/>
            <consortium name="The Broad Institute Genome Sequencing Center for Infectious Disease"/>
            <person name="Wu L."/>
            <person name="Ma J."/>
        </authorList>
    </citation>
    <scope>NUCLEOTIDE SEQUENCE [LARGE SCALE GENOMIC DNA]</scope>
    <source>
        <strain evidence="10">JCM 14969</strain>
    </source>
</reference>
<evidence type="ECO:0000256" key="7">
    <source>
        <dbReference type="SAM" id="Phobius"/>
    </source>
</evidence>
<dbReference type="RefSeq" id="WP_344221053.1">
    <property type="nucleotide sequence ID" value="NZ_BAAAOS010000056.1"/>
</dbReference>
<feature type="transmembrane region" description="Helical" evidence="7">
    <location>
        <begin position="300"/>
        <end position="317"/>
    </location>
</feature>
<comment type="caution">
    <text evidence="9">The sequence shown here is derived from an EMBL/GenBank/DDBJ whole genome shotgun (WGS) entry which is preliminary data.</text>
</comment>
<accession>A0ABP4QBJ8</accession>
<dbReference type="InterPro" id="IPR020846">
    <property type="entry name" value="MFS_dom"/>
</dbReference>
<dbReference type="Pfam" id="PF07690">
    <property type="entry name" value="MFS_1"/>
    <property type="match status" value="1"/>
</dbReference>
<keyword evidence="4 7" id="KW-1133">Transmembrane helix</keyword>
<dbReference type="InterPro" id="IPR011701">
    <property type="entry name" value="MFS"/>
</dbReference>
<dbReference type="PANTHER" id="PTHR23513">
    <property type="entry name" value="INTEGRAL MEMBRANE EFFLUX PROTEIN-RELATED"/>
    <property type="match status" value="1"/>
</dbReference>
<evidence type="ECO:0000256" key="6">
    <source>
        <dbReference type="SAM" id="MobiDB-lite"/>
    </source>
</evidence>
<proteinExistence type="predicted"/>
<evidence type="ECO:0000256" key="3">
    <source>
        <dbReference type="ARBA" id="ARBA00022692"/>
    </source>
</evidence>
<feature type="transmembrane region" description="Helical" evidence="7">
    <location>
        <begin position="43"/>
        <end position="63"/>
    </location>
</feature>
<feature type="transmembrane region" description="Helical" evidence="7">
    <location>
        <begin position="163"/>
        <end position="185"/>
    </location>
</feature>
<keyword evidence="3 7" id="KW-0812">Transmembrane</keyword>
<keyword evidence="5 7" id="KW-0472">Membrane</keyword>
<feature type="transmembrane region" description="Helical" evidence="7">
    <location>
        <begin position="357"/>
        <end position="379"/>
    </location>
</feature>
<protein>
    <recommendedName>
        <fullName evidence="8">Major facilitator superfamily (MFS) profile domain-containing protein</fullName>
    </recommendedName>
</protein>
<dbReference type="EMBL" id="BAAAOS010000056">
    <property type="protein sequence ID" value="GAA1606210.1"/>
    <property type="molecule type" value="Genomic_DNA"/>
</dbReference>
<evidence type="ECO:0000313" key="10">
    <source>
        <dbReference type="Proteomes" id="UP001500393"/>
    </source>
</evidence>
<evidence type="ECO:0000259" key="8">
    <source>
        <dbReference type="PROSITE" id="PS50850"/>
    </source>
</evidence>
<feature type="transmembrane region" description="Helical" evidence="7">
    <location>
        <begin position="385"/>
        <end position="406"/>
    </location>
</feature>
<evidence type="ECO:0000256" key="5">
    <source>
        <dbReference type="ARBA" id="ARBA00023136"/>
    </source>
</evidence>
<feature type="transmembrane region" description="Helical" evidence="7">
    <location>
        <begin position="323"/>
        <end position="345"/>
    </location>
</feature>
<feature type="transmembrane region" description="Helical" evidence="7">
    <location>
        <begin position="75"/>
        <end position="93"/>
    </location>
</feature>
<feature type="transmembrane region" description="Helical" evidence="7">
    <location>
        <begin position="12"/>
        <end position="37"/>
    </location>
</feature>
<evidence type="ECO:0000313" key="9">
    <source>
        <dbReference type="EMBL" id="GAA1606210.1"/>
    </source>
</evidence>